<feature type="domain" description="Polymerase nucleotidyl transferase" evidence="1">
    <location>
        <begin position="15"/>
        <end position="85"/>
    </location>
</feature>
<sequence length="92" mass="10020">MAIERARAACDMLAARGVTARVIGSLAADRFGPASDIDLLVTACPPDLKYAIEGSVEDCLGGFRFDVIYLDEVPPHKVERLMRDAVDARDLR</sequence>
<dbReference type="AlphaFoldDB" id="A0A327L3G6"/>
<gene>
    <name evidence="2" type="ORF">CH341_08165</name>
</gene>
<organism evidence="2 3">
    <name type="scientific">Rhodoplanes roseus</name>
    <dbReference type="NCBI Taxonomy" id="29409"/>
    <lineage>
        <taxon>Bacteria</taxon>
        <taxon>Pseudomonadati</taxon>
        <taxon>Pseudomonadota</taxon>
        <taxon>Alphaproteobacteria</taxon>
        <taxon>Hyphomicrobiales</taxon>
        <taxon>Nitrobacteraceae</taxon>
        <taxon>Rhodoplanes</taxon>
    </lineage>
</organism>
<dbReference type="CDD" id="cd05403">
    <property type="entry name" value="NT_KNTase_like"/>
    <property type="match status" value="1"/>
</dbReference>
<dbReference type="RefSeq" id="WP_245430944.1">
    <property type="nucleotide sequence ID" value="NZ_NPEX01000039.1"/>
</dbReference>
<protein>
    <recommendedName>
        <fullName evidence="1">Polymerase nucleotidyl transferase domain-containing protein</fullName>
    </recommendedName>
</protein>
<name>A0A327L3G6_9BRAD</name>
<dbReference type="SUPFAM" id="SSF81301">
    <property type="entry name" value="Nucleotidyltransferase"/>
    <property type="match status" value="1"/>
</dbReference>
<evidence type="ECO:0000313" key="2">
    <source>
        <dbReference type="EMBL" id="RAI44595.1"/>
    </source>
</evidence>
<comment type="caution">
    <text evidence="2">The sequence shown here is derived from an EMBL/GenBank/DDBJ whole genome shotgun (WGS) entry which is preliminary data.</text>
</comment>
<dbReference type="Pfam" id="PF01909">
    <property type="entry name" value="NTP_transf_2"/>
    <property type="match status" value="1"/>
</dbReference>
<dbReference type="Proteomes" id="UP000249130">
    <property type="component" value="Unassembled WGS sequence"/>
</dbReference>
<accession>A0A327L3G6</accession>
<dbReference type="GO" id="GO:0016779">
    <property type="term" value="F:nucleotidyltransferase activity"/>
    <property type="evidence" value="ECO:0007669"/>
    <property type="project" value="InterPro"/>
</dbReference>
<dbReference type="EMBL" id="NPEX01000039">
    <property type="protein sequence ID" value="RAI44595.1"/>
    <property type="molecule type" value="Genomic_DNA"/>
</dbReference>
<proteinExistence type="predicted"/>
<evidence type="ECO:0000313" key="3">
    <source>
        <dbReference type="Proteomes" id="UP000249130"/>
    </source>
</evidence>
<evidence type="ECO:0000259" key="1">
    <source>
        <dbReference type="Pfam" id="PF01909"/>
    </source>
</evidence>
<reference evidence="2 3" key="1">
    <citation type="submission" date="2017-07" db="EMBL/GenBank/DDBJ databases">
        <title>Draft Genome Sequences of Select Purple Nonsulfur Bacteria.</title>
        <authorList>
            <person name="Lasarre B."/>
            <person name="Mckinlay J.B."/>
        </authorList>
    </citation>
    <scope>NUCLEOTIDE SEQUENCE [LARGE SCALE GENOMIC DNA]</scope>
    <source>
        <strain evidence="2 3">DSM 5909</strain>
    </source>
</reference>
<dbReference type="InterPro" id="IPR002934">
    <property type="entry name" value="Polymerase_NTP_transf_dom"/>
</dbReference>
<dbReference type="InterPro" id="IPR043519">
    <property type="entry name" value="NT_sf"/>
</dbReference>
<keyword evidence="3" id="KW-1185">Reference proteome</keyword>
<dbReference type="Gene3D" id="3.30.460.10">
    <property type="entry name" value="Beta Polymerase, domain 2"/>
    <property type="match status" value="1"/>
</dbReference>